<name>A0A383F4E2_9ZZZZ</name>
<organism evidence="1">
    <name type="scientific">marine metagenome</name>
    <dbReference type="NCBI Taxonomy" id="408172"/>
    <lineage>
        <taxon>unclassified sequences</taxon>
        <taxon>metagenomes</taxon>
        <taxon>ecological metagenomes</taxon>
    </lineage>
</organism>
<dbReference type="AlphaFoldDB" id="A0A383F4E2"/>
<accession>A0A383F4E2</accession>
<proteinExistence type="predicted"/>
<gene>
    <name evidence="1" type="ORF">METZ01_LOCUS516906</name>
</gene>
<sequence length="26" mass="2874">MFFQMSLRGANFLKRMVGTAGIEPAT</sequence>
<evidence type="ECO:0000313" key="1">
    <source>
        <dbReference type="EMBL" id="SVE64052.1"/>
    </source>
</evidence>
<dbReference type="EMBL" id="UINC01231495">
    <property type="protein sequence ID" value="SVE64052.1"/>
    <property type="molecule type" value="Genomic_DNA"/>
</dbReference>
<feature type="non-terminal residue" evidence="1">
    <location>
        <position position="26"/>
    </location>
</feature>
<reference evidence="1" key="1">
    <citation type="submission" date="2018-05" db="EMBL/GenBank/DDBJ databases">
        <authorList>
            <person name="Lanie J.A."/>
            <person name="Ng W.-L."/>
            <person name="Kazmierczak K.M."/>
            <person name="Andrzejewski T.M."/>
            <person name="Davidsen T.M."/>
            <person name="Wayne K.J."/>
            <person name="Tettelin H."/>
            <person name="Glass J.I."/>
            <person name="Rusch D."/>
            <person name="Podicherti R."/>
            <person name="Tsui H.-C.T."/>
            <person name="Winkler M.E."/>
        </authorList>
    </citation>
    <scope>NUCLEOTIDE SEQUENCE</scope>
</reference>
<protein>
    <submittedName>
        <fullName evidence="1">Uncharacterized protein</fullName>
    </submittedName>
</protein>